<feature type="non-terminal residue" evidence="1">
    <location>
        <position position="78"/>
    </location>
</feature>
<reference evidence="1" key="1">
    <citation type="submission" date="2023-11" db="EMBL/GenBank/DDBJ databases">
        <authorList>
            <person name="De Vega J J."/>
            <person name="De Vega J J."/>
        </authorList>
    </citation>
    <scope>NUCLEOTIDE SEQUENCE</scope>
</reference>
<protein>
    <submittedName>
        <fullName evidence="1">Uncharacterized protein</fullName>
    </submittedName>
</protein>
<proteinExistence type="predicted"/>
<dbReference type="Proteomes" id="UP001295794">
    <property type="component" value="Unassembled WGS sequence"/>
</dbReference>
<name>A0AAD2JZ78_9AGAR</name>
<dbReference type="EMBL" id="CAVNYO010000158">
    <property type="protein sequence ID" value="CAK5270084.1"/>
    <property type="molecule type" value="Genomic_DNA"/>
</dbReference>
<comment type="caution">
    <text evidence="1">The sequence shown here is derived from an EMBL/GenBank/DDBJ whole genome shotgun (WGS) entry which is preliminary data.</text>
</comment>
<evidence type="ECO:0000313" key="1">
    <source>
        <dbReference type="EMBL" id="CAK5270084.1"/>
    </source>
</evidence>
<sequence length="78" mass="8590">RIPLVTYCMHLQVDSQFLPQAPDITRDKMHLFVKVTSVSDGVAHIPSGCIRPVLRFSPSQISTGRIGGIKTMINQVVS</sequence>
<gene>
    <name evidence="1" type="ORF">MYCIT1_LOCUS14231</name>
</gene>
<keyword evidence="2" id="KW-1185">Reference proteome</keyword>
<evidence type="ECO:0000313" key="2">
    <source>
        <dbReference type="Proteomes" id="UP001295794"/>
    </source>
</evidence>
<organism evidence="1 2">
    <name type="scientific">Mycena citricolor</name>
    <dbReference type="NCBI Taxonomy" id="2018698"/>
    <lineage>
        <taxon>Eukaryota</taxon>
        <taxon>Fungi</taxon>
        <taxon>Dikarya</taxon>
        <taxon>Basidiomycota</taxon>
        <taxon>Agaricomycotina</taxon>
        <taxon>Agaricomycetes</taxon>
        <taxon>Agaricomycetidae</taxon>
        <taxon>Agaricales</taxon>
        <taxon>Marasmiineae</taxon>
        <taxon>Mycenaceae</taxon>
        <taxon>Mycena</taxon>
    </lineage>
</organism>
<dbReference type="AlphaFoldDB" id="A0AAD2JZ78"/>
<accession>A0AAD2JZ78</accession>